<dbReference type="InterPro" id="IPR058047">
    <property type="entry name" value="CPSase_preATP-grasp"/>
</dbReference>
<evidence type="ECO:0000256" key="1">
    <source>
        <dbReference type="ARBA" id="ARBA00005077"/>
    </source>
</evidence>
<dbReference type="EMBL" id="CAEZSV010000078">
    <property type="protein sequence ID" value="CAB4552516.1"/>
    <property type="molecule type" value="Genomic_DNA"/>
</dbReference>
<dbReference type="PRINTS" id="PR00098">
    <property type="entry name" value="CPSASE"/>
</dbReference>
<dbReference type="Pfam" id="PF02787">
    <property type="entry name" value="CPSase_L_D3"/>
    <property type="match status" value="1"/>
</dbReference>
<dbReference type="GO" id="GO:0046872">
    <property type="term" value="F:metal ion binding"/>
    <property type="evidence" value="ECO:0007669"/>
    <property type="project" value="UniProtKB-KW"/>
</dbReference>
<evidence type="ECO:0000259" key="14">
    <source>
        <dbReference type="PROSITE" id="PS50975"/>
    </source>
</evidence>
<dbReference type="InterPro" id="IPR016185">
    <property type="entry name" value="PreATP-grasp_dom_sf"/>
</dbReference>
<dbReference type="Gene3D" id="1.10.1030.10">
    <property type="entry name" value="Carbamoyl-phosphate synthetase, large subunit oligomerisation domain"/>
    <property type="match status" value="1"/>
</dbReference>
<keyword evidence="10" id="KW-0460">Magnesium</keyword>
<dbReference type="Pfam" id="PF02142">
    <property type="entry name" value="MGS"/>
    <property type="match status" value="1"/>
</dbReference>
<dbReference type="PROSITE" id="PS51855">
    <property type="entry name" value="MGS"/>
    <property type="match status" value="1"/>
</dbReference>
<dbReference type="SMART" id="SM01096">
    <property type="entry name" value="CPSase_L_D3"/>
    <property type="match status" value="1"/>
</dbReference>
<evidence type="ECO:0000256" key="12">
    <source>
        <dbReference type="ARBA" id="ARBA00023211"/>
    </source>
</evidence>
<dbReference type="InterPro" id="IPR013815">
    <property type="entry name" value="ATP_grasp_subdomain_1"/>
</dbReference>
<dbReference type="SUPFAM" id="SSF52335">
    <property type="entry name" value="Methylglyoxal synthase-like"/>
    <property type="match status" value="1"/>
</dbReference>
<keyword evidence="11" id="KW-0665">Pyrimidine biosynthesis</keyword>
<dbReference type="GO" id="GO:0005524">
    <property type="term" value="F:ATP binding"/>
    <property type="evidence" value="ECO:0007669"/>
    <property type="project" value="UniProtKB-KW"/>
</dbReference>
<dbReference type="UniPathway" id="UPA00070">
    <property type="reaction ID" value="UER00115"/>
</dbReference>
<evidence type="ECO:0000256" key="7">
    <source>
        <dbReference type="ARBA" id="ARBA00022737"/>
    </source>
</evidence>
<reference evidence="16" key="1">
    <citation type="submission" date="2020-05" db="EMBL/GenBank/DDBJ databases">
        <authorList>
            <person name="Chiriac C."/>
            <person name="Salcher M."/>
            <person name="Ghai R."/>
            <person name="Kavagutti S V."/>
        </authorList>
    </citation>
    <scope>NUCLEOTIDE SEQUENCE</scope>
</reference>
<evidence type="ECO:0000256" key="6">
    <source>
        <dbReference type="ARBA" id="ARBA00022723"/>
    </source>
</evidence>
<comment type="catalytic activity">
    <reaction evidence="13">
        <text>hydrogencarbonate + NH4(+) + 2 ATP = carbamoyl phosphate + 2 ADP + phosphate + 2 H(+)</text>
        <dbReference type="Rhea" id="RHEA:18029"/>
        <dbReference type="ChEBI" id="CHEBI:15378"/>
        <dbReference type="ChEBI" id="CHEBI:17544"/>
        <dbReference type="ChEBI" id="CHEBI:28938"/>
        <dbReference type="ChEBI" id="CHEBI:30616"/>
        <dbReference type="ChEBI" id="CHEBI:43474"/>
        <dbReference type="ChEBI" id="CHEBI:58228"/>
        <dbReference type="ChEBI" id="CHEBI:456216"/>
        <dbReference type="EC" id="6.3.4.16"/>
    </reaction>
</comment>
<evidence type="ECO:0000256" key="5">
    <source>
        <dbReference type="ARBA" id="ARBA00022605"/>
    </source>
</evidence>
<dbReference type="SUPFAM" id="SSF52440">
    <property type="entry name" value="PreATP-grasp domain"/>
    <property type="match status" value="1"/>
</dbReference>
<dbReference type="SUPFAM" id="SSF48108">
    <property type="entry name" value="Carbamoyl phosphate synthetase, large subunit connection domain"/>
    <property type="match status" value="1"/>
</dbReference>
<keyword evidence="3" id="KW-0055">Arginine biosynthesis</keyword>
<feature type="domain" description="ATP-grasp" evidence="14">
    <location>
        <begin position="376"/>
        <end position="567"/>
    </location>
</feature>
<sequence>MNPRVSRSSALASKATGFPIAKIAAKLAIGYSLDEIQNDITKETPASFEPTLDYIVVKIPRFNFEKFPAADPRLTTTMKSVGEAMAIGRSFPEALQKAMRSLEKKGYSFSFDKEGDLERELQGAAVATEMRIHHVQRALFLGASVPKVHEVSKIDPWFLDQIAQINEMAYELSERKELTREVLREAKRFGFSDKQIADIVGLMESDIRRKREILDIHPVYKTVDTCAAEFKALTPYHYSSYEDESEVEPRTKPAVLILGSGPNRIGQGVEFDYSCVHAAFALKDMDFETIMVNCNPETVSTDYDTADRLYFEPLTFEDVMEIYRAELAVGPVAGVIVQLGGQTPLGLAKALQDAGVPIVGTSPESIDIAEDRGEFGALLEREQLRAPEFGLAYSYTDALSIAHRVGYPVLVRPSYVLGGRGMEIVYDDSALESYISRATEISPDHPVLVDRFLDHATELDVDALFDGKELFLAGIMEHIEEAGIHSGDSACVLPPVDVSERELAEIRTATEKIARGIGVLGLVNIQFAIESGTLYVLEANPRASRTVPFVSKAIGVPLAKAAAQISLGKSIASLRTEGVLPQEGDGIARGISVKEAVLPWNRFRKRDGSGVDALLGPEMRSTGEVMGRDTTFGRAFSKSQSAASGALPNSGSVFVSFADRDKVQGIIGAQKLADAGYELYATAGTAKALADKGIVVQNVRKFSEGPGPKGESTALDLIESGTVSLVVNTPFGSGPREDGWRIRTSAVARGIPIITTISGLNAAAEAMVAQRAGGFTVTSLQEWLR</sequence>
<dbReference type="InterPro" id="IPR005479">
    <property type="entry name" value="CPAse_ATP-bd"/>
</dbReference>
<dbReference type="GO" id="GO:0006526">
    <property type="term" value="P:L-arginine biosynthetic process"/>
    <property type="evidence" value="ECO:0007669"/>
    <property type="project" value="UniProtKB-KW"/>
</dbReference>
<dbReference type="FunFam" id="3.40.50.20:FF:000002">
    <property type="entry name" value="Carbamoyl-phosphate synthase large chain"/>
    <property type="match status" value="1"/>
</dbReference>
<dbReference type="SMART" id="SM00851">
    <property type="entry name" value="MGS"/>
    <property type="match status" value="1"/>
</dbReference>
<dbReference type="FunFam" id="3.30.470.20:FF:000014">
    <property type="entry name" value="Carbamoyl-phosphate synthase large chain"/>
    <property type="match status" value="1"/>
</dbReference>
<comment type="similarity">
    <text evidence="2">Belongs to the CarB family.</text>
</comment>
<comment type="pathway">
    <text evidence="1">Amino-acid biosynthesis; L-arginine biosynthesis; carbamoyl phosphate from bicarbonate: step 1/1.</text>
</comment>
<protein>
    <submittedName>
        <fullName evidence="16">Unannotated protein</fullName>
    </submittedName>
</protein>
<dbReference type="GO" id="GO:0004088">
    <property type="term" value="F:carbamoyl-phosphate synthase (glutamine-hydrolyzing) activity"/>
    <property type="evidence" value="ECO:0007669"/>
    <property type="project" value="TreeGrafter"/>
</dbReference>
<evidence type="ECO:0000313" key="16">
    <source>
        <dbReference type="EMBL" id="CAB4552516.1"/>
    </source>
</evidence>
<keyword evidence="6" id="KW-0479">Metal-binding</keyword>
<dbReference type="InterPro" id="IPR011607">
    <property type="entry name" value="MGS-like_dom"/>
</dbReference>
<evidence type="ECO:0000256" key="10">
    <source>
        <dbReference type="ARBA" id="ARBA00022842"/>
    </source>
</evidence>
<dbReference type="InterPro" id="IPR005480">
    <property type="entry name" value="CPSase_lsu_oligo"/>
</dbReference>
<evidence type="ECO:0000256" key="8">
    <source>
        <dbReference type="ARBA" id="ARBA00022741"/>
    </source>
</evidence>
<keyword evidence="12" id="KW-0464">Manganese</keyword>
<dbReference type="AlphaFoldDB" id="A0A6J6CMH5"/>
<proteinExistence type="inferred from homology"/>
<keyword evidence="9" id="KW-0067">ATP-binding</keyword>
<dbReference type="InterPro" id="IPR005483">
    <property type="entry name" value="CPSase_dom"/>
</dbReference>
<dbReference type="NCBIfam" id="NF009455">
    <property type="entry name" value="PRK12815.1"/>
    <property type="match status" value="1"/>
</dbReference>
<dbReference type="NCBIfam" id="NF003671">
    <property type="entry name" value="PRK05294.1"/>
    <property type="match status" value="1"/>
</dbReference>
<dbReference type="CDD" id="cd01424">
    <property type="entry name" value="MGS_CPS_II"/>
    <property type="match status" value="1"/>
</dbReference>
<evidence type="ECO:0000256" key="2">
    <source>
        <dbReference type="ARBA" id="ARBA00009799"/>
    </source>
</evidence>
<evidence type="ECO:0000256" key="3">
    <source>
        <dbReference type="ARBA" id="ARBA00022571"/>
    </source>
</evidence>
<evidence type="ECO:0000256" key="9">
    <source>
        <dbReference type="ARBA" id="ARBA00022840"/>
    </source>
</evidence>
<keyword evidence="5" id="KW-0028">Amino-acid biosynthesis</keyword>
<dbReference type="PROSITE" id="PS00867">
    <property type="entry name" value="CPSASE_2"/>
    <property type="match status" value="1"/>
</dbReference>
<keyword evidence="8" id="KW-0547">Nucleotide-binding</keyword>
<dbReference type="Gene3D" id="3.30.470.20">
    <property type="entry name" value="ATP-grasp fold, B domain"/>
    <property type="match status" value="2"/>
</dbReference>
<dbReference type="PROSITE" id="PS50975">
    <property type="entry name" value="ATP_GRASP"/>
    <property type="match status" value="1"/>
</dbReference>
<dbReference type="GO" id="GO:0006541">
    <property type="term" value="P:glutamine metabolic process"/>
    <property type="evidence" value="ECO:0007669"/>
    <property type="project" value="TreeGrafter"/>
</dbReference>
<dbReference type="SUPFAM" id="SSF56059">
    <property type="entry name" value="Glutathione synthetase ATP-binding domain-like"/>
    <property type="match status" value="2"/>
</dbReference>
<organism evidence="16">
    <name type="scientific">freshwater metagenome</name>
    <dbReference type="NCBI Taxonomy" id="449393"/>
    <lineage>
        <taxon>unclassified sequences</taxon>
        <taxon>metagenomes</taxon>
        <taxon>ecological metagenomes</taxon>
    </lineage>
</organism>
<dbReference type="InterPro" id="IPR036914">
    <property type="entry name" value="MGS-like_dom_sf"/>
</dbReference>
<dbReference type="PROSITE" id="PS00866">
    <property type="entry name" value="CPSASE_1"/>
    <property type="match status" value="1"/>
</dbReference>
<dbReference type="PANTHER" id="PTHR11405:SF53">
    <property type="entry name" value="CARBAMOYL-PHOSPHATE SYNTHASE [AMMONIA], MITOCHONDRIAL"/>
    <property type="match status" value="1"/>
</dbReference>
<dbReference type="Pfam" id="PF02786">
    <property type="entry name" value="CPSase_L_D2"/>
    <property type="match status" value="2"/>
</dbReference>
<dbReference type="Gene3D" id="3.40.50.1380">
    <property type="entry name" value="Methylglyoxal synthase-like domain"/>
    <property type="match status" value="1"/>
</dbReference>
<dbReference type="GO" id="GO:0004087">
    <property type="term" value="F:carbamoyl-phosphate synthase (ammonia) activity"/>
    <property type="evidence" value="ECO:0007669"/>
    <property type="project" value="UniProtKB-EC"/>
</dbReference>
<dbReference type="GO" id="GO:0044205">
    <property type="term" value="P:'de novo' UMP biosynthetic process"/>
    <property type="evidence" value="ECO:0007669"/>
    <property type="project" value="UniProtKB-UniPathway"/>
</dbReference>
<evidence type="ECO:0000256" key="11">
    <source>
        <dbReference type="ARBA" id="ARBA00022975"/>
    </source>
</evidence>
<name>A0A6J6CMH5_9ZZZZ</name>
<dbReference type="InterPro" id="IPR011761">
    <property type="entry name" value="ATP-grasp"/>
</dbReference>
<feature type="domain" description="MGS-like" evidence="15">
    <location>
        <begin position="645"/>
        <end position="785"/>
    </location>
</feature>
<dbReference type="Gene3D" id="3.40.50.20">
    <property type="match status" value="1"/>
</dbReference>
<evidence type="ECO:0000259" key="15">
    <source>
        <dbReference type="PROSITE" id="PS51855"/>
    </source>
</evidence>
<accession>A0A6J6CMH5</accession>
<gene>
    <name evidence="16" type="ORF">UFOPK1506_00543</name>
</gene>
<dbReference type="Gene3D" id="3.30.1490.20">
    <property type="entry name" value="ATP-grasp fold, A domain"/>
    <property type="match status" value="1"/>
</dbReference>
<dbReference type="Pfam" id="PF25596">
    <property type="entry name" value="CPSase_L_D1"/>
    <property type="match status" value="1"/>
</dbReference>
<keyword evidence="7" id="KW-0677">Repeat</keyword>
<dbReference type="PANTHER" id="PTHR11405">
    <property type="entry name" value="CARBAMOYLTRANSFERASE FAMILY MEMBER"/>
    <property type="match status" value="1"/>
</dbReference>
<evidence type="ECO:0000256" key="13">
    <source>
        <dbReference type="ARBA" id="ARBA00047359"/>
    </source>
</evidence>
<dbReference type="InterPro" id="IPR036897">
    <property type="entry name" value="CarbamoylP_synth_lsu_oligo_sf"/>
</dbReference>
<dbReference type="InterPro" id="IPR033937">
    <property type="entry name" value="MGS_CPS_CarB"/>
</dbReference>
<evidence type="ECO:0000256" key="4">
    <source>
        <dbReference type="ARBA" id="ARBA00022598"/>
    </source>
</evidence>
<dbReference type="GO" id="GO:0005737">
    <property type="term" value="C:cytoplasm"/>
    <property type="evidence" value="ECO:0007669"/>
    <property type="project" value="TreeGrafter"/>
</dbReference>
<dbReference type="FunFam" id="1.10.1030.10:FF:000002">
    <property type="entry name" value="Carbamoyl-phosphate synthase large chain"/>
    <property type="match status" value="1"/>
</dbReference>
<dbReference type="FunFam" id="3.30.1490.20:FF:000001">
    <property type="entry name" value="Carbamoyl-phosphate synthase large chain"/>
    <property type="match status" value="1"/>
</dbReference>
<keyword evidence="4" id="KW-0436">Ligase</keyword>